<keyword evidence="15" id="KW-1133">Transmembrane helix</keyword>
<dbReference type="Gene3D" id="3.50.50.60">
    <property type="entry name" value="FAD/NAD(P)-binding domain"/>
    <property type="match status" value="2"/>
</dbReference>
<evidence type="ECO:0000256" key="15">
    <source>
        <dbReference type="SAM" id="Phobius"/>
    </source>
</evidence>
<gene>
    <name evidence="16" type="ORF">PV06_11250</name>
</gene>
<keyword evidence="10" id="KW-0560">Oxidoreductase</keyword>
<dbReference type="PANTHER" id="PTHR43098">
    <property type="entry name" value="L-ORNITHINE N(5)-MONOOXYGENASE-RELATED"/>
    <property type="match status" value="1"/>
</dbReference>
<dbReference type="SUPFAM" id="SSF51905">
    <property type="entry name" value="FAD/NAD(P)-binding domain"/>
    <property type="match status" value="1"/>
</dbReference>
<dbReference type="GeneID" id="27363324"/>
<accession>A0A0D2A8B6</accession>
<comment type="catalytic activity">
    <reaction evidence="13">
        <text>L-ornithine + NADPH + O2 = N(5)-hydroxy-L-ornithine + NADP(+) + H2O</text>
        <dbReference type="Rhea" id="RHEA:41508"/>
        <dbReference type="ChEBI" id="CHEBI:15377"/>
        <dbReference type="ChEBI" id="CHEBI:15379"/>
        <dbReference type="ChEBI" id="CHEBI:46911"/>
        <dbReference type="ChEBI" id="CHEBI:57783"/>
        <dbReference type="ChEBI" id="CHEBI:58349"/>
        <dbReference type="ChEBI" id="CHEBI:78275"/>
        <dbReference type="EC" id="1.14.13.196"/>
    </reaction>
</comment>
<dbReference type="InterPro" id="IPR036188">
    <property type="entry name" value="FAD/NAD-bd_sf"/>
</dbReference>
<comment type="similarity">
    <text evidence="3">Belongs to the lysine N(6)-hydroxylase/L-ornithine N(5)-oxygenase family.</text>
</comment>
<reference evidence="16 17" key="1">
    <citation type="submission" date="2015-01" db="EMBL/GenBank/DDBJ databases">
        <title>The Genome Sequence of Exophiala oligosperma CBS72588.</title>
        <authorList>
            <consortium name="The Broad Institute Genomics Platform"/>
            <person name="Cuomo C."/>
            <person name="de Hoog S."/>
            <person name="Gorbushina A."/>
            <person name="Stielow B."/>
            <person name="Teixiera M."/>
            <person name="Abouelleil A."/>
            <person name="Chapman S.B."/>
            <person name="Priest M."/>
            <person name="Young S.K."/>
            <person name="Wortman J."/>
            <person name="Nusbaum C."/>
            <person name="Birren B."/>
        </authorList>
    </citation>
    <scope>NUCLEOTIDE SEQUENCE [LARGE SCALE GENOMIC DNA]</scope>
    <source>
        <strain evidence="16 17">CBS 72588</strain>
    </source>
</reference>
<dbReference type="Pfam" id="PF13434">
    <property type="entry name" value="Lys_Orn_oxgnase"/>
    <property type="match status" value="1"/>
</dbReference>
<keyword evidence="15" id="KW-0472">Membrane</keyword>
<evidence type="ECO:0000256" key="12">
    <source>
        <dbReference type="ARBA" id="ARBA00030351"/>
    </source>
</evidence>
<evidence type="ECO:0000256" key="11">
    <source>
        <dbReference type="ARBA" id="ARBA00023033"/>
    </source>
</evidence>
<evidence type="ECO:0000256" key="7">
    <source>
        <dbReference type="ARBA" id="ARBA00022630"/>
    </source>
</evidence>
<dbReference type="VEuPathDB" id="FungiDB:PV06_11250"/>
<dbReference type="EMBL" id="KN847354">
    <property type="protein sequence ID" value="KIW36541.1"/>
    <property type="molecule type" value="Genomic_DNA"/>
</dbReference>
<evidence type="ECO:0000256" key="6">
    <source>
        <dbReference type="ARBA" id="ARBA00018612"/>
    </source>
</evidence>
<dbReference type="RefSeq" id="XP_016256757.1">
    <property type="nucleotide sequence ID" value="XM_016412893.1"/>
</dbReference>
<evidence type="ECO:0000256" key="4">
    <source>
        <dbReference type="ARBA" id="ARBA00010139"/>
    </source>
</evidence>
<protein>
    <recommendedName>
        <fullName evidence="6">L-ornithine N(5)-monooxygenase</fullName>
        <ecNumber evidence="5">1.14.13.196</ecNumber>
    </recommendedName>
    <alternativeName>
        <fullName evidence="12">L-ornithine N(5)-oxygenase</fullName>
    </alternativeName>
</protein>
<name>A0A0D2A8B6_9EURO</name>
<comment type="pathway">
    <text evidence="2">Siderophore biosynthesis.</text>
</comment>
<dbReference type="EC" id="1.14.13.196" evidence="5"/>
<dbReference type="InterPro" id="IPR025700">
    <property type="entry name" value="Lys/Orn_oxygenase"/>
</dbReference>
<evidence type="ECO:0000256" key="5">
    <source>
        <dbReference type="ARBA" id="ARBA00012881"/>
    </source>
</evidence>
<evidence type="ECO:0000313" key="17">
    <source>
        <dbReference type="Proteomes" id="UP000053342"/>
    </source>
</evidence>
<dbReference type="HOGENOM" id="CLU_006937_8_0_1"/>
<dbReference type="InterPro" id="IPR050775">
    <property type="entry name" value="FAD-binding_Monooxygenases"/>
</dbReference>
<keyword evidence="17" id="KW-1185">Reference proteome</keyword>
<proteinExistence type="inferred from homology"/>
<evidence type="ECO:0000256" key="8">
    <source>
        <dbReference type="ARBA" id="ARBA00022827"/>
    </source>
</evidence>
<evidence type="ECO:0000256" key="3">
    <source>
        <dbReference type="ARBA" id="ARBA00007588"/>
    </source>
</evidence>
<dbReference type="OrthoDB" id="66881at2759"/>
<comment type="cofactor">
    <cofactor evidence="1">
        <name>FAD</name>
        <dbReference type="ChEBI" id="CHEBI:57692"/>
    </cofactor>
</comment>
<dbReference type="GO" id="GO:0004497">
    <property type="term" value="F:monooxygenase activity"/>
    <property type="evidence" value="ECO:0007669"/>
    <property type="project" value="UniProtKB-KW"/>
</dbReference>
<organism evidence="16 17">
    <name type="scientific">Exophiala oligosperma</name>
    <dbReference type="NCBI Taxonomy" id="215243"/>
    <lineage>
        <taxon>Eukaryota</taxon>
        <taxon>Fungi</taxon>
        <taxon>Dikarya</taxon>
        <taxon>Ascomycota</taxon>
        <taxon>Pezizomycotina</taxon>
        <taxon>Eurotiomycetes</taxon>
        <taxon>Chaetothyriomycetidae</taxon>
        <taxon>Chaetothyriales</taxon>
        <taxon>Herpotrichiellaceae</taxon>
        <taxon>Exophiala</taxon>
    </lineage>
</organism>
<evidence type="ECO:0000313" key="16">
    <source>
        <dbReference type="EMBL" id="KIW36541.1"/>
    </source>
</evidence>
<dbReference type="Pfam" id="PF13450">
    <property type="entry name" value="NAD_binding_8"/>
    <property type="match status" value="1"/>
</dbReference>
<keyword evidence="7" id="KW-0285">Flavoprotein</keyword>
<keyword evidence="15" id="KW-0812">Transmembrane</keyword>
<keyword evidence="9" id="KW-0521">NADP</keyword>
<keyword evidence="8" id="KW-0274">FAD</keyword>
<comment type="similarity">
    <text evidence="4">Belongs to the FAD-binding monooxygenase family.</text>
</comment>
<evidence type="ECO:0000256" key="9">
    <source>
        <dbReference type="ARBA" id="ARBA00022857"/>
    </source>
</evidence>
<dbReference type="PANTHER" id="PTHR43098:SF3">
    <property type="entry name" value="L-ORNITHINE N(5)-MONOOXYGENASE-RELATED"/>
    <property type="match status" value="1"/>
</dbReference>
<evidence type="ECO:0000256" key="10">
    <source>
        <dbReference type="ARBA" id="ARBA00023002"/>
    </source>
</evidence>
<comment type="catalytic activity">
    <reaction evidence="14">
        <text>L-ornithine + NADH + O2 = N(5)-hydroxy-L-ornithine + NAD(+) + H2O</text>
        <dbReference type="Rhea" id="RHEA:41512"/>
        <dbReference type="ChEBI" id="CHEBI:15377"/>
        <dbReference type="ChEBI" id="CHEBI:15379"/>
        <dbReference type="ChEBI" id="CHEBI:46911"/>
        <dbReference type="ChEBI" id="CHEBI:57540"/>
        <dbReference type="ChEBI" id="CHEBI:57945"/>
        <dbReference type="ChEBI" id="CHEBI:78275"/>
        <dbReference type="EC" id="1.14.13.196"/>
    </reaction>
</comment>
<dbReference type="AlphaFoldDB" id="A0A0D2A8B6"/>
<evidence type="ECO:0000256" key="13">
    <source>
        <dbReference type="ARBA" id="ARBA00047598"/>
    </source>
</evidence>
<evidence type="ECO:0000256" key="14">
    <source>
        <dbReference type="ARBA" id="ARBA00049248"/>
    </source>
</evidence>
<keyword evidence="11" id="KW-0503">Monooxygenase</keyword>
<feature type="transmembrane region" description="Helical" evidence="15">
    <location>
        <begin position="7"/>
        <end position="25"/>
    </location>
</feature>
<sequence>MASPKKLDAVVVGASWAGLWLLYLLKKGGFTVRLLDACEGVGGVWYYTNYPGCRVDTEVPFYEFSLPELWKDWKWSEKFPSRAEIRNYLYWVCQKLNIYEDIDFGTRITAAHWDEQARHWRIFSGQDLLAETTYFAPCTGYTTIKHVPAFPGLESFPLAYHSSEWPENLSVTGMRVGVVGTGASGIQIIENVAPDVKKLVVFQRTPNMATPLRQEALNDDLRGQMKTRYPALFDQRVSRFGFNADIPTKKTFDDNADQREVFYQRLFDRGGLHFWLANYDDLLSSREANQEAYRFWAKSVRDRVRDPSVAAKLAPLQAPHAFGTKRPSLETSYFERFNQDNVVLVDVNEHPIEQVLPNGVRTSQDFHELDVLILATGFDAIVGSMLTMDIRGVGGRHLREKWMLSDDSAGIHTSLGLMTEGFPNMFFPIGPQAPSALGLTPQMAEVQGQWIVDCLTWLRLENKAVIEPDHQAEEAWKAENDQAAKRTLFGETDSWYMGANIEGRKKQPLCYLGGVHRYIDFLKEAAAQGYPGFNVR</sequence>
<evidence type="ECO:0000256" key="1">
    <source>
        <dbReference type="ARBA" id="ARBA00001974"/>
    </source>
</evidence>
<dbReference type="Proteomes" id="UP000053342">
    <property type="component" value="Unassembled WGS sequence"/>
</dbReference>
<evidence type="ECO:0000256" key="2">
    <source>
        <dbReference type="ARBA" id="ARBA00004924"/>
    </source>
</evidence>